<feature type="transmembrane region" description="Helical" evidence="1">
    <location>
        <begin position="21"/>
        <end position="41"/>
    </location>
</feature>
<gene>
    <name evidence="2" type="ORF">METZ01_LOCUS169378</name>
</gene>
<feature type="transmembrane region" description="Helical" evidence="1">
    <location>
        <begin position="188"/>
        <end position="205"/>
    </location>
</feature>
<feature type="transmembrane region" description="Helical" evidence="1">
    <location>
        <begin position="157"/>
        <end position="176"/>
    </location>
</feature>
<name>A0A382BS92_9ZZZZ</name>
<feature type="transmembrane region" description="Helical" evidence="1">
    <location>
        <begin position="243"/>
        <end position="263"/>
    </location>
</feature>
<feature type="non-terminal residue" evidence="2">
    <location>
        <position position="1"/>
    </location>
</feature>
<sequence length="400" mass="46758">PLAAAFLLAINPWHIAYSSEMAPYALGSLLFILFLFALIRLHEKKDYFSLALGVFIGSILSLMHLYFIVLSLICILMLMFINRNIFGIKNKIIILFVSISVLNIFQIMPFFSWVETDQVSMRYNINWTVGFPLKILNAITSGPIPNRFVSTISHMPFWYILVFYSVTVLTCLLFIRSFIYSIKLHNKLALLAIYSTFSYVLFVYLQGHIANSAFLRYLIPVVPVLLLIIVEVIMMFASRKPKYYKYIVFIFGFFIVNYSIALYQETPGEKYKPKYRDFFMSFSDECSESNVYFLNPNFEELPIFIFYLQDTECNIVKQPSFIDFFEGGQLSLLNDDELVHNRQDKWMTKEIVRLVDEKAKIYVVARREQVRTYNLVKGTGRLFDKIIDEKIPDLLILKLN</sequence>
<dbReference type="AlphaFoldDB" id="A0A382BS92"/>
<feature type="transmembrane region" description="Helical" evidence="1">
    <location>
        <begin position="47"/>
        <end position="80"/>
    </location>
</feature>
<accession>A0A382BS92</accession>
<evidence type="ECO:0000313" key="2">
    <source>
        <dbReference type="EMBL" id="SVB16524.1"/>
    </source>
</evidence>
<feature type="transmembrane region" description="Helical" evidence="1">
    <location>
        <begin position="217"/>
        <end position="236"/>
    </location>
</feature>
<keyword evidence="1" id="KW-1133">Transmembrane helix</keyword>
<dbReference type="EMBL" id="UINC01031069">
    <property type="protein sequence ID" value="SVB16524.1"/>
    <property type="molecule type" value="Genomic_DNA"/>
</dbReference>
<keyword evidence="1" id="KW-0812">Transmembrane</keyword>
<keyword evidence="1" id="KW-0472">Membrane</keyword>
<evidence type="ECO:0008006" key="3">
    <source>
        <dbReference type="Google" id="ProtNLM"/>
    </source>
</evidence>
<organism evidence="2">
    <name type="scientific">marine metagenome</name>
    <dbReference type="NCBI Taxonomy" id="408172"/>
    <lineage>
        <taxon>unclassified sequences</taxon>
        <taxon>metagenomes</taxon>
        <taxon>ecological metagenomes</taxon>
    </lineage>
</organism>
<feature type="transmembrane region" description="Helical" evidence="1">
    <location>
        <begin position="92"/>
        <end position="114"/>
    </location>
</feature>
<reference evidence="2" key="1">
    <citation type="submission" date="2018-05" db="EMBL/GenBank/DDBJ databases">
        <authorList>
            <person name="Lanie J.A."/>
            <person name="Ng W.-L."/>
            <person name="Kazmierczak K.M."/>
            <person name="Andrzejewski T.M."/>
            <person name="Davidsen T.M."/>
            <person name="Wayne K.J."/>
            <person name="Tettelin H."/>
            <person name="Glass J.I."/>
            <person name="Rusch D."/>
            <person name="Podicherti R."/>
            <person name="Tsui H.-C.T."/>
            <person name="Winkler M.E."/>
        </authorList>
    </citation>
    <scope>NUCLEOTIDE SEQUENCE</scope>
</reference>
<proteinExistence type="predicted"/>
<protein>
    <recommendedName>
        <fullName evidence="3">Glycosyltransferase RgtA/B/C/D-like domain-containing protein</fullName>
    </recommendedName>
</protein>
<evidence type="ECO:0000256" key="1">
    <source>
        <dbReference type="SAM" id="Phobius"/>
    </source>
</evidence>